<sequence length="81" mass="9243">LTLCTIPYVAMLFCGQQYELMVIAFHYACLFLFASESSLVNRNFHFSFFSSSFFAAVFHYGGYGHCGCVEMIFFFCPTISL</sequence>
<protein>
    <submittedName>
        <fullName evidence="3">Tr-type G domain-containing protein</fullName>
    </submittedName>
</protein>
<dbReference type="WBParaSite" id="PgR056X_g063_t01">
    <property type="protein sequence ID" value="PgR056X_g063_t01"/>
    <property type="gene ID" value="PgR056X_g063"/>
</dbReference>
<keyword evidence="1" id="KW-0812">Transmembrane</keyword>
<evidence type="ECO:0000313" key="2">
    <source>
        <dbReference type="Proteomes" id="UP000887569"/>
    </source>
</evidence>
<dbReference type="AlphaFoldDB" id="A0A915BU61"/>
<accession>A0A915BU61</accession>
<keyword evidence="2" id="KW-1185">Reference proteome</keyword>
<reference evidence="3" key="1">
    <citation type="submission" date="2022-11" db="UniProtKB">
        <authorList>
            <consortium name="WormBaseParasite"/>
        </authorList>
    </citation>
    <scope>IDENTIFICATION</scope>
</reference>
<keyword evidence="1" id="KW-1133">Transmembrane helix</keyword>
<organism evidence="2 3">
    <name type="scientific">Parascaris univalens</name>
    <name type="common">Nematode worm</name>
    <dbReference type="NCBI Taxonomy" id="6257"/>
    <lineage>
        <taxon>Eukaryota</taxon>
        <taxon>Metazoa</taxon>
        <taxon>Ecdysozoa</taxon>
        <taxon>Nematoda</taxon>
        <taxon>Chromadorea</taxon>
        <taxon>Rhabditida</taxon>
        <taxon>Spirurina</taxon>
        <taxon>Ascaridomorpha</taxon>
        <taxon>Ascaridoidea</taxon>
        <taxon>Ascarididae</taxon>
        <taxon>Parascaris</taxon>
    </lineage>
</organism>
<evidence type="ECO:0000256" key="1">
    <source>
        <dbReference type="SAM" id="Phobius"/>
    </source>
</evidence>
<keyword evidence="1" id="KW-0472">Membrane</keyword>
<evidence type="ECO:0000313" key="3">
    <source>
        <dbReference type="WBParaSite" id="PgR056X_g063_t01"/>
    </source>
</evidence>
<proteinExistence type="predicted"/>
<dbReference type="Proteomes" id="UP000887569">
    <property type="component" value="Unplaced"/>
</dbReference>
<feature type="transmembrane region" description="Helical" evidence="1">
    <location>
        <begin position="6"/>
        <end position="34"/>
    </location>
</feature>
<name>A0A915BU61_PARUN</name>